<dbReference type="OrthoDB" id="2359117at2759"/>
<evidence type="ECO:0000313" key="2">
    <source>
        <dbReference type="EMBL" id="PGH18333.1"/>
    </source>
</evidence>
<dbReference type="Proteomes" id="UP000224634">
    <property type="component" value="Unassembled WGS sequence"/>
</dbReference>
<dbReference type="EMBL" id="PDNA01000058">
    <property type="protein sequence ID" value="PGH18333.1"/>
    <property type="molecule type" value="Genomic_DNA"/>
</dbReference>
<feature type="compositionally biased region" description="Low complexity" evidence="1">
    <location>
        <begin position="229"/>
        <end position="246"/>
    </location>
</feature>
<feature type="compositionally biased region" description="Low complexity" evidence="1">
    <location>
        <begin position="352"/>
        <end position="369"/>
    </location>
</feature>
<sequence length="556" mass="59108">MANTEFARNFNGNTIKTSSSPFPPIDSDVYPPPQTSSSILTQSSFTDAIDTTLAPSTPLSGLSGPEYALPPQEYTSPKHPITSETAAYIRHAARASLDSIGLAKAMTSRTPSWSPPKPGRTTEAVQGQKRTANGKVKSPISPARLQRSPDTVRRIGRSRAMSTDSASGRIAELSAQLRARLSYAAAKVEKGRNLQSGDGSNGAHASLKHSTHLAGSLPLGSSNPSYSLNAATANTHSQSTSSSQTNGSYVFGGPLQPQQNKLANGSTRSSPTNNHIAYSPSKPNGQNGYHRKSASLDMSRVPRLAPPAGIVARNINAPRRRPNPNEHRHNYLSSPYYNHPRPPNGIPTIQETSNSSPSTTSNNTGSTVPGTPPQSQLLRPTSTPAAAAVPWPKQRTPSQNALMEQDAIETLLFMSSPENSGYHPNSQQSQRSDPSNLSFTTLPPAHLPEPTSSNGTNVTTDTQPISVQSGRPQLLSPIRPARKVSFVDDGGGADAGCITSQVNSYIGFEHEAGDEIDRMLDAMNDSDSDSEGDWVAQLFPRDGAQANGWNGRSARP</sequence>
<gene>
    <name evidence="2" type="ORF">AJ80_04511</name>
</gene>
<dbReference type="AlphaFoldDB" id="A0A2B7YBC2"/>
<dbReference type="STRING" id="1447883.A0A2B7YBC2"/>
<organism evidence="2 3">
    <name type="scientific">Polytolypa hystricis (strain UAMH7299)</name>
    <dbReference type="NCBI Taxonomy" id="1447883"/>
    <lineage>
        <taxon>Eukaryota</taxon>
        <taxon>Fungi</taxon>
        <taxon>Dikarya</taxon>
        <taxon>Ascomycota</taxon>
        <taxon>Pezizomycotina</taxon>
        <taxon>Eurotiomycetes</taxon>
        <taxon>Eurotiomycetidae</taxon>
        <taxon>Onygenales</taxon>
        <taxon>Onygenales incertae sedis</taxon>
        <taxon>Polytolypa</taxon>
    </lineage>
</organism>
<keyword evidence="3" id="KW-1185">Reference proteome</keyword>
<comment type="caution">
    <text evidence="2">The sequence shown here is derived from an EMBL/GenBank/DDBJ whole genome shotgun (WGS) entry which is preliminary data.</text>
</comment>
<accession>A0A2B7YBC2</accession>
<protein>
    <submittedName>
        <fullName evidence="2">Uncharacterized protein</fullName>
    </submittedName>
</protein>
<feature type="region of interest" description="Disordered" evidence="1">
    <location>
        <begin position="107"/>
        <end position="168"/>
    </location>
</feature>
<feature type="region of interest" description="Disordered" evidence="1">
    <location>
        <begin position="416"/>
        <end position="477"/>
    </location>
</feature>
<feature type="region of interest" description="Disordered" evidence="1">
    <location>
        <begin position="1"/>
        <end position="82"/>
    </location>
</feature>
<proteinExistence type="predicted"/>
<feature type="compositionally biased region" description="Polar residues" evidence="1">
    <location>
        <begin position="35"/>
        <end position="46"/>
    </location>
</feature>
<feature type="compositionally biased region" description="Polar residues" evidence="1">
    <location>
        <begin position="416"/>
        <end position="441"/>
    </location>
</feature>
<feature type="region of interest" description="Disordered" evidence="1">
    <location>
        <begin position="228"/>
        <end position="400"/>
    </location>
</feature>
<reference evidence="2 3" key="1">
    <citation type="submission" date="2017-10" db="EMBL/GenBank/DDBJ databases">
        <title>Comparative genomics in systemic dimorphic fungi from Ajellomycetaceae.</title>
        <authorList>
            <person name="Munoz J.F."/>
            <person name="Mcewen J.G."/>
            <person name="Clay O.K."/>
            <person name="Cuomo C.A."/>
        </authorList>
    </citation>
    <scope>NUCLEOTIDE SEQUENCE [LARGE SCALE GENOMIC DNA]</scope>
    <source>
        <strain evidence="2 3">UAMH7299</strain>
    </source>
</reference>
<evidence type="ECO:0000256" key="1">
    <source>
        <dbReference type="SAM" id="MobiDB-lite"/>
    </source>
</evidence>
<name>A0A2B7YBC2_POLH7</name>
<evidence type="ECO:0000313" key="3">
    <source>
        <dbReference type="Proteomes" id="UP000224634"/>
    </source>
</evidence>
<feature type="compositionally biased region" description="Polar residues" evidence="1">
    <location>
        <begin position="450"/>
        <end position="471"/>
    </location>
</feature>
<feature type="compositionally biased region" description="Polar residues" evidence="1">
    <location>
        <begin position="10"/>
        <end position="20"/>
    </location>
</feature>
<feature type="compositionally biased region" description="Polar residues" evidence="1">
    <location>
        <begin position="373"/>
        <end position="384"/>
    </location>
</feature>
<feature type="compositionally biased region" description="Polar residues" evidence="1">
    <location>
        <begin position="256"/>
        <end position="287"/>
    </location>
</feature>